<accession>A0ACD5H294</accession>
<protein>
    <submittedName>
        <fullName evidence="1">Uncharacterized protein</fullName>
    </submittedName>
</protein>
<reference evidence="1 2" key="1">
    <citation type="journal article" date="2016" name="Genome Announc.">
        <title>Draft Genome Sequence of the Thermotolerant Cyanobacterium Desertifilum sp. IPPAS B-1220.</title>
        <authorList>
            <person name="Mironov K.S."/>
            <person name="Sinetova M.A."/>
            <person name="Bolatkhan K."/>
            <person name="Zayadan B.K."/>
            <person name="Ustinova V.V."/>
            <person name="Kupriyanova E.V."/>
            <person name="Skrypnik A.N."/>
            <person name="Gogoleva N.E."/>
            <person name="Gogolev Y.V."/>
            <person name="Los D.A."/>
        </authorList>
    </citation>
    <scope>NUCLEOTIDE SEQUENCE [LARGE SCALE GENOMIC DNA]</scope>
    <source>
        <strain evidence="1 2">IPPAS B-1220</strain>
    </source>
</reference>
<evidence type="ECO:0000313" key="2">
    <source>
        <dbReference type="Proteomes" id="UP000095472"/>
    </source>
</evidence>
<name>A0ACD5H294_9CYAN</name>
<sequence>MLCPMPEIDHPQPDLALSLQALQILDSSDDCIKVLDLEGRILFMNRGGKHF</sequence>
<organism evidence="1 2">
    <name type="scientific">Desertifilum tharense IPPAS B-1220</name>
    <dbReference type="NCBI Taxonomy" id="1781255"/>
    <lineage>
        <taxon>Bacteria</taxon>
        <taxon>Bacillati</taxon>
        <taxon>Cyanobacteriota</taxon>
        <taxon>Cyanophyceae</taxon>
        <taxon>Desertifilales</taxon>
        <taxon>Desertifilaceae</taxon>
        <taxon>Desertifilum</taxon>
    </lineage>
</organism>
<gene>
    <name evidence="1" type="ORF">BH720_018020</name>
</gene>
<dbReference type="Proteomes" id="UP000095472">
    <property type="component" value="Chromosome"/>
</dbReference>
<evidence type="ECO:0000313" key="1">
    <source>
        <dbReference type="EMBL" id="XPM66904.1"/>
    </source>
</evidence>
<keyword evidence="2" id="KW-1185">Reference proteome</keyword>
<dbReference type="EMBL" id="CP182909">
    <property type="protein sequence ID" value="XPM66904.1"/>
    <property type="molecule type" value="Genomic_DNA"/>
</dbReference>
<proteinExistence type="predicted"/>